<dbReference type="Pfam" id="PF04082">
    <property type="entry name" value="Fungal_trans"/>
    <property type="match status" value="1"/>
</dbReference>
<dbReference type="PROSITE" id="PS50048">
    <property type="entry name" value="ZN2_CY6_FUNGAL_2"/>
    <property type="match status" value="1"/>
</dbReference>
<dbReference type="InterPro" id="IPR036864">
    <property type="entry name" value="Zn2-C6_fun-type_DNA-bd_sf"/>
</dbReference>
<dbReference type="Proteomes" id="UP000807342">
    <property type="component" value="Unassembled WGS sequence"/>
</dbReference>
<evidence type="ECO:0000313" key="11">
    <source>
        <dbReference type="Proteomes" id="UP000807342"/>
    </source>
</evidence>
<name>A0A9P5X857_9AGAR</name>
<dbReference type="InterPro" id="IPR036236">
    <property type="entry name" value="Znf_C2H2_sf"/>
</dbReference>
<dbReference type="GO" id="GO:0006351">
    <property type="term" value="P:DNA-templated transcription"/>
    <property type="evidence" value="ECO:0007669"/>
    <property type="project" value="InterPro"/>
</dbReference>
<dbReference type="SMART" id="SM00066">
    <property type="entry name" value="GAL4"/>
    <property type="match status" value="1"/>
</dbReference>
<dbReference type="CDD" id="cd00067">
    <property type="entry name" value="GAL4"/>
    <property type="match status" value="1"/>
</dbReference>
<dbReference type="Gene3D" id="4.10.240.10">
    <property type="entry name" value="Zn(2)-C6 fungal-type DNA-binding domain"/>
    <property type="match status" value="1"/>
</dbReference>
<dbReference type="Gene3D" id="3.30.160.60">
    <property type="entry name" value="Classic Zinc Finger"/>
    <property type="match status" value="2"/>
</dbReference>
<evidence type="ECO:0000259" key="9">
    <source>
        <dbReference type="PROSITE" id="PS50157"/>
    </source>
</evidence>
<feature type="domain" description="Zn(2)-C6 fungal-type" evidence="8">
    <location>
        <begin position="104"/>
        <end position="133"/>
    </location>
</feature>
<feature type="region of interest" description="Disordered" evidence="7">
    <location>
        <begin position="216"/>
        <end position="237"/>
    </location>
</feature>
<dbReference type="PROSITE" id="PS50157">
    <property type="entry name" value="ZINC_FINGER_C2H2_2"/>
    <property type="match status" value="2"/>
</dbReference>
<dbReference type="InterPro" id="IPR007219">
    <property type="entry name" value="XnlR_reg_dom"/>
</dbReference>
<reference evidence="10" key="1">
    <citation type="submission" date="2020-11" db="EMBL/GenBank/DDBJ databases">
        <authorList>
            <consortium name="DOE Joint Genome Institute"/>
            <person name="Ahrendt S."/>
            <person name="Riley R."/>
            <person name="Andreopoulos W."/>
            <person name="Labutti K."/>
            <person name="Pangilinan J."/>
            <person name="Ruiz-Duenas F.J."/>
            <person name="Barrasa J.M."/>
            <person name="Sanchez-Garcia M."/>
            <person name="Camarero S."/>
            <person name="Miyauchi S."/>
            <person name="Serrano A."/>
            <person name="Linde D."/>
            <person name="Babiker R."/>
            <person name="Drula E."/>
            <person name="Ayuso-Fernandez I."/>
            <person name="Pacheco R."/>
            <person name="Padilla G."/>
            <person name="Ferreira P."/>
            <person name="Barriuso J."/>
            <person name="Kellner H."/>
            <person name="Castanera R."/>
            <person name="Alfaro M."/>
            <person name="Ramirez L."/>
            <person name="Pisabarro A.G."/>
            <person name="Kuo A."/>
            <person name="Tritt A."/>
            <person name="Lipzen A."/>
            <person name="He G."/>
            <person name="Yan M."/>
            <person name="Ng V."/>
            <person name="Cullen D."/>
            <person name="Martin F."/>
            <person name="Rosso M.-N."/>
            <person name="Henrissat B."/>
            <person name="Hibbett D."/>
            <person name="Martinez A.T."/>
            <person name="Grigoriev I.V."/>
        </authorList>
    </citation>
    <scope>NUCLEOTIDE SEQUENCE</scope>
    <source>
        <strain evidence="10">MF-IS2</strain>
    </source>
</reference>
<feature type="domain" description="C2H2-type" evidence="9">
    <location>
        <begin position="69"/>
        <end position="96"/>
    </location>
</feature>
<evidence type="ECO:0000256" key="1">
    <source>
        <dbReference type="ARBA" id="ARBA00022723"/>
    </source>
</evidence>
<proteinExistence type="predicted"/>
<keyword evidence="2" id="KW-0862">Zinc</keyword>
<comment type="caution">
    <text evidence="10">The sequence shown here is derived from an EMBL/GenBank/DDBJ whole genome shotgun (WGS) entry which is preliminary data.</text>
</comment>
<dbReference type="GO" id="GO:0008270">
    <property type="term" value="F:zinc ion binding"/>
    <property type="evidence" value="ECO:0007669"/>
    <property type="project" value="UniProtKB-KW"/>
</dbReference>
<feature type="compositionally biased region" description="Low complexity" evidence="7">
    <location>
        <begin position="148"/>
        <end position="175"/>
    </location>
</feature>
<feature type="region of interest" description="Disordered" evidence="7">
    <location>
        <begin position="143"/>
        <end position="176"/>
    </location>
</feature>
<dbReference type="PANTHER" id="PTHR47660">
    <property type="entry name" value="TRANSCRIPTION FACTOR WITH C2H2 AND ZN(2)-CYS(6) DNA BINDING DOMAIN (EUROFUNG)-RELATED-RELATED"/>
    <property type="match status" value="1"/>
</dbReference>
<evidence type="ECO:0000259" key="8">
    <source>
        <dbReference type="PROSITE" id="PS50048"/>
    </source>
</evidence>
<gene>
    <name evidence="10" type="ORF">P691DRAFT_735512</name>
</gene>
<keyword evidence="11" id="KW-1185">Reference proteome</keyword>
<evidence type="ECO:0000313" key="10">
    <source>
        <dbReference type="EMBL" id="KAF9445106.1"/>
    </source>
</evidence>
<dbReference type="AlphaFoldDB" id="A0A9P5X857"/>
<evidence type="ECO:0000256" key="2">
    <source>
        <dbReference type="ARBA" id="ARBA00022833"/>
    </source>
</evidence>
<sequence length="770" mass="85483">MAAPILPMIPPVRHSIDLKANGEVSRMRNHKGNMPSLPQTKYCSLCPAKFTRTTHLNRHLRSHTNERLHRCNTCNAEFTRSDLLTRHKRTCGDSRNANRSRRKSCQACAESKVKCNLQYPCSKCSSRGRECIFINDPEASRNKRNAAKRAAQQAAAAKASSTSTTPTATSPLSTAYSMPSPPYPALFVTNNTTPSPTLSLDGQLLPLTPLELPGLSTSSTSSIASTRSSPRSDLFEPRGDFAQSFDVATFDTLTLDNQLGRLFPNPSTSFENFSLEQTLSSCSPPSVPAQDLTTWLDGGEVFPRYGGSDAFSFSPSVRLDGQDFMPDYSLGAVPSSQVGTTLGASFDPSALANVLEPTAEDLEHYLYLFFSAFSTQMPIIHPSTWKAEGKPPILIRAMQACGALFVKTKTATNFINNTLVVTRDSLISEFTNNGSDLSQQLNIILATVLLQTIGLFHQKADQRVSSNVYHGMLVMMIRRIGVINRVASWTPPDLTDVGGLDKAWRGWAQYETIKRALLLTYLHDCCHCMYFSMSPSFQPSEFDINLPCDEGLWAAGSAAQWLQAVKTPSHYGLGLARLSGFSMQRALAMLADLQSSAVPPTLNPFAHFILIHTILRNLYASHICNPSDTPTTTPSDSSSQESTFATQYALHNWLQMWMSSPDVMRYETSREEPPFVYHALPFYWLAQASLMALQDDVGVDIKPFDRKNESRYRLMREWLDRIRCHLRNGTQIPTQLWDELMKIRIQLQQCPDRGGDGEHSGGLTAFFHVS</sequence>
<dbReference type="SMART" id="SM00355">
    <property type="entry name" value="ZnF_C2H2"/>
    <property type="match status" value="2"/>
</dbReference>
<evidence type="ECO:0000256" key="4">
    <source>
        <dbReference type="ARBA" id="ARBA00023163"/>
    </source>
</evidence>
<dbReference type="EMBL" id="MU151324">
    <property type="protein sequence ID" value="KAF9445106.1"/>
    <property type="molecule type" value="Genomic_DNA"/>
</dbReference>
<dbReference type="GO" id="GO:0000981">
    <property type="term" value="F:DNA-binding transcription factor activity, RNA polymerase II-specific"/>
    <property type="evidence" value="ECO:0007669"/>
    <property type="project" value="InterPro"/>
</dbReference>
<evidence type="ECO:0000256" key="3">
    <source>
        <dbReference type="ARBA" id="ARBA00023015"/>
    </source>
</evidence>
<protein>
    <recommendedName>
        <fullName evidence="12">Zn(2)-C6 fungal-type domain-containing protein</fullName>
    </recommendedName>
</protein>
<dbReference type="OrthoDB" id="1405595at2759"/>
<feature type="domain" description="C2H2-type" evidence="9">
    <location>
        <begin position="41"/>
        <end position="68"/>
    </location>
</feature>
<dbReference type="SUPFAM" id="SSF57701">
    <property type="entry name" value="Zn2/Cys6 DNA-binding domain"/>
    <property type="match status" value="1"/>
</dbReference>
<dbReference type="InterPro" id="IPR013087">
    <property type="entry name" value="Znf_C2H2_type"/>
</dbReference>
<dbReference type="GO" id="GO:0003677">
    <property type="term" value="F:DNA binding"/>
    <property type="evidence" value="ECO:0007669"/>
    <property type="project" value="InterPro"/>
</dbReference>
<keyword evidence="3" id="KW-0805">Transcription regulation</keyword>
<dbReference type="PROSITE" id="PS00028">
    <property type="entry name" value="ZINC_FINGER_C2H2_1"/>
    <property type="match status" value="1"/>
</dbReference>
<keyword evidence="6" id="KW-0863">Zinc-finger</keyword>
<accession>A0A9P5X857</accession>
<dbReference type="SUPFAM" id="SSF57667">
    <property type="entry name" value="beta-beta-alpha zinc fingers"/>
    <property type="match status" value="1"/>
</dbReference>
<dbReference type="Pfam" id="PF00172">
    <property type="entry name" value="Zn_clus"/>
    <property type="match status" value="1"/>
</dbReference>
<keyword evidence="4" id="KW-0804">Transcription</keyword>
<evidence type="ECO:0000256" key="7">
    <source>
        <dbReference type="SAM" id="MobiDB-lite"/>
    </source>
</evidence>
<dbReference type="PROSITE" id="PS00463">
    <property type="entry name" value="ZN2_CY6_FUNGAL_1"/>
    <property type="match status" value="1"/>
</dbReference>
<evidence type="ECO:0000256" key="6">
    <source>
        <dbReference type="PROSITE-ProRule" id="PRU00042"/>
    </source>
</evidence>
<dbReference type="CDD" id="cd12148">
    <property type="entry name" value="fungal_TF_MHR"/>
    <property type="match status" value="1"/>
</dbReference>
<evidence type="ECO:0000256" key="5">
    <source>
        <dbReference type="ARBA" id="ARBA00023242"/>
    </source>
</evidence>
<organism evidence="10 11">
    <name type="scientific">Macrolepiota fuliginosa MF-IS2</name>
    <dbReference type="NCBI Taxonomy" id="1400762"/>
    <lineage>
        <taxon>Eukaryota</taxon>
        <taxon>Fungi</taxon>
        <taxon>Dikarya</taxon>
        <taxon>Basidiomycota</taxon>
        <taxon>Agaricomycotina</taxon>
        <taxon>Agaricomycetes</taxon>
        <taxon>Agaricomycetidae</taxon>
        <taxon>Agaricales</taxon>
        <taxon>Agaricineae</taxon>
        <taxon>Agaricaceae</taxon>
        <taxon>Macrolepiota</taxon>
    </lineage>
</organism>
<evidence type="ECO:0008006" key="12">
    <source>
        <dbReference type="Google" id="ProtNLM"/>
    </source>
</evidence>
<keyword evidence="5" id="KW-0539">Nucleus</keyword>
<feature type="compositionally biased region" description="Low complexity" evidence="7">
    <location>
        <begin position="216"/>
        <end position="232"/>
    </location>
</feature>
<dbReference type="InterPro" id="IPR001138">
    <property type="entry name" value="Zn2Cys6_DnaBD"/>
</dbReference>
<keyword evidence="1" id="KW-0479">Metal-binding</keyword>